<organism evidence="4 5">
    <name type="scientific">Hahella chejuensis (strain KCTC 2396)</name>
    <dbReference type="NCBI Taxonomy" id="349521"/>
    <lineage>
        <taxon>Bacteria</taxon>
        <taxon>Pseudomonadati</taxon>
        <taxon>Pseudomonadota</taxon>
        <taxon>Gammaproteobacteria</taxon>
        <taxon>Oceanospirillales</taxon>
        <taxon>Hahellaceae</taxon>
        <taxon>Hahella</taxon>
    </lineage>
</organism>
<dbReference type="HOGENOM" id="CLU_013985_34_4_6"/>
<reference evidence="4 5" key="1">
    <citation type="journal article" date="2005" name="Nucleic Acids Res.">
        <title>Genomic blueprint of Hahella chejuensis, a marine microbe producing an algicidal agent.</title>
        <authorList>
            <person name="Jeong H."/>
            <person name="Yim J.H."/>
            <person name="Lee C."/>
            <person name="Choi S.-H."/>
            <person name="Park Y.K."/>
            <person name="Yoon S.H."/>
            <person name="Hur C.-G."/>
            <person name="Kang H.-Y."/>
            <person name="Kim D."/>
            <person name="Lee H.H."/>
            <person name="Park K.H."/>
            <person name="Park S.-H."/>
            <person name="Park H.-S."/>
            <person name="Lee H.K."/>
            <person name="Oh T.K."/>
            <person name="Kim J.F."/>
        </authorList>
    </citation>
    <scope>NUCLEOTIDE SEQUENCE [LARGE SCALE GENOMIC DNA]</scope>
    <source>
        <strain evidence="4 5">KCTC 2396</strain>
    </source>
</reference>
<dbReference type="InterPro" id="IPR016181">
    <property type="entry name" value="Acyl_CoA_acyltransferase"/>
</dbReference>
<sequence>MHDQPSNARLGADSNLANPTTPMLTIDIRAATCADATPISHLMTQLGYAVSPQETSVRITQIAERGGETFIAEKDGVAVGCIQASMDVRLAEGCFGEIISLVVDENGRGLSVGKQLIMAASEWLQERGCERLRVRCNAVRLEALEFYGKLGFEHMKQQSILEKSIG</sequence>
<dbReference type="CDD" id="cd04301">
    <property type="entry name" value="NAT_SF"/>
    <property type="match status" value="1"/>
</dbReference>
<dbReference type="Pfam" id="PF00583">
    <property type="entry name" value="Acetyltransf_1"/>
    <property type="match status" value="1"/>
</dbReference>
<dbReference type="Gene3D" id="3.40.630.30">
    <property type="match status" value="1"/>
</dbReference>
<dbReference type="PROSITE" id="PS51186">
    <property type="entry name" value="GNAT"/>
    <property type="match status" value="1"/>
</dbReference>
<dbReference type="SUPFAM" id="SSF55729">
    <property type="entry name" value="Acyl-CoA N-acyltransferases (Nat)"/>
    <property type="match status" value="1"/>
</dbReference>
<dbReference type="eggNOG" id="COG0456">
    <property type="taxonomic scope" value="Bacteria"/>
</dbReference>
<dbReference type="PANTHER" id="PTHR43877:SF2">
    <property type="entry name" value="AMINOALKYLPHOSPHONATE N-ACETYLTRANSFERASE-RELATED"/>
    <property type="match status" value="1"/>
</dbReference>
<evidence type="ECO:0000313" key="5">
    <source>
        <dbReference type="Proteomes" id="UP000000238"/>
    </source>
</evidence>
<dbReference type="EMBL" id="CP000155">
    <property type="protein sequence ID" value="ABC28463.1"/>
    <property type="molecule type" value="Genomic_DNA"/>
</dbReference>
<keyword evidence="1 4" id="KW-0808">Transferase</keyword>
<feature type="domain" description="N-acetyltransferase" evidence="3">
    <location>
        <begin position="26"/>
        <end position="166"/>
    </location>
</feature>
<dbReference type="AlphaFoldDB" id="Q2SLL1"/>
<dbReference type="InterPro" id="IPR050832">
    <property type="entry name" value="Bact_Acetyltransf"/>
</dbReference>
<keyword evidence="5" id="KW-1185">Reference proteome</keyword>
<dbReference type="Proteomes" id="UP000000238">
    <property type="component" value="Chromosome"/>
</dbReference>
<evidence type="ECO:0000256" key="1">
    <source>
        <dbReference type="ARBA" id="ARBA00022679"/>
    </source>
</evidence>
<dbReference type="STRING" id="349521.HCH_01606"/>
<protein>
    <submittedName>
        <fullName evidence="4">Histone acetyltransferase HPA2/related acetyltransferase</fullName>
    </submittedName>
</protein>
<keyword evidence="2" id="KW-0012">Acyltransferase</keyword>
<dbReference type="PANTHER" id="PTHR43877">
    <property type="entry name" value="AMINOALKYLPHOSPHONATE N-ACETYLTRANSFERASE-RELATED-RELATED"/>
    <property type="match status" value="1"/>
</dbReference>
<name>Q2SLL1_HAHCH</name>
<evidence type="ECO:0000313" key="4">
    <source>
        <dbReference type="EMBL" id="ABC28463.1"/>
    </source>
</evidence>
<gene>
    <name evidence="4" type="ordered locus">HCH_01606</name>
</gene>
<dbReference type="InterPro" id="IPR000182">
    <property type="entry name" value="GNAT_dom"/>
</dbReference>
<dbReference type="KEGG" id="hch:HCH_01606"/>
<proteinExistence type="predicted"/>
<evidence type="ECO:0000259" key="3">
    <source>
        <dbReference type="PROSITE" id="PS51186"/>
    </source>
</evidence>
<accession>Q2SLL1</accession>
<evidence type="ECO:0000256" key="2">
    <source>
        <dbReference type="ARBA" id="ARBA00023315"/>
    </source>
</evidence>
<dbReference type="GO" id="GO:0016747">
    <property type="term" value="F:acyltransferase activity, transferring groups other than amino-acyl groups"/>
    <property type="evidence" value="ECO:0007669"/>
    <property type="project" value="InterPro"/>
</dbReference>